<feature type="domain" description="Flavodoxin-like" evidence="5">
    <location>
        <begin position="6"/>
        <end position="150"/>
    </location>
</feature>
<dbReference type="SUPFAM" id="SSF54862">
    <property type="entry name" value="4Fe-4S ferredoxins"/>
    <property type="match status" value="1"/>
</dbReference>
<dbReference type="PROSITE" id="PS00198">
    <property type="entry name" value="4FE4S_FER_1"/>
    <property type="match status" value="1"/>
</dbReference>
<dbReference type="InterPro" id="IPR017900">
    <property type="entry name" value="4Fe4S_Fe_S_CS"/>
</dbReference>
<keyword evidence="2" id="KW-0479">Metal-binding</keyword>
<evidence type="ECO:0000313" key="8">
    <source>
        <dbReference type="Proteomes" id="UP000095544"/>
    </source>
</evidence>
<name>A0A173Z8W2_9FIRM</name>
<feature type="domain" description="4Fe-4S ferredoxin-type" evidence="6">
    <location>
        <begin position="211"/>
        <end position="237"/>
    </location>
</feature>
<proteinExistence type="predicted"/>
<dbReference type="Gene3D" id="3.40.50.360">
    <property type="match status" value="1"/>
</dbReference>
<evidence type="ECO:0000256" key="2">
    <source>
        <dbReference type="ARBA" id="ARBA00022723"/>
    </source>
</evidence>
<dbReference type="InterPro" id="IPR050572">
    <property type="entry name" value="Fe-S_Ferredoxin"/>
</dbReference>
<gene>
    <name evidence="7" type="ORF">ERS852491_00332</name>
</gene>
<keyword evidence="3" id="KW-0408">Iron</keyword>
<dbReference type="Proteomes" id="UP000095544">
    <property type="component" value="Unassembled WGS sequence"/>
</dbReference>
<dbReference type="PROSITE" id="PS50902">
    <property type="entry name" value="FLAVODOXIN_LIKE"/>
    <property type="match status" value="1"/>
</dbReference>
<organism evidence="7 8">
    <name type="scientific">Faecalicatena contorta</name>
    <dbReference type="NCBI Taxonomy" id="39482"/>
    <lineage>
        <taxon>Bacteria</taxon>
        <taxon>Bacillati</taxon>
        <taxon>Bacillota</taxon>
        <taxon>Clostridia</taxon>
        <taxon>Lachnospirales</taxon>
        <taxon>Lachnospiraceae</taxon>
        <taxon>Faecalicatena</taxon>
    </lineage>
</organism>
<dbReference type="SUPFAM" id="SSF52218">
    <property type="entry name" value="Flavoproteins"/>
    <property type="match status" value="1"/>
</dbReference>
<dbReference type="GO" id="GO:0010181">
    <property type="term" value="F:FMN binding"/>
    <property type="evidence" value="ECO:0007669"/>
    <property type="project" value="InterPro"/>
</dbReference>
<accession>A0A173Z8W2</accession>
<evidence type="ECO:0000256" key="1">
    <source>
        <dbReference type="ARBA" id="ARBA00022485"/>
    </source>
</evidence>
<dbReference type="GO" id="GO:0046872">
    <property type="term" value="F:metal ion binding"/>
    <property type="evidence" value="ECO:0007669"/>
    <property type="project" value="UniProtKB-KW"/>
</dbReference>
<dbReference type="GO" id="GO:0051539">
    <property type="term" value="F:4 iron, 4 sulfur cluster binding"/>
    <property type="evidence" value="ECO:0007669"/>
    <property type="project" value="UniProtKB-KW"/>
</dbReference>
<keyword evidence="4" id="KW-0411">Iron-sulfur</keyword>
<dbReference type="PANTHER" id="PTHR43687">
    <property type="entry name" value="ADENYLYLSULFATE REDUCTASE, BETA SUBUNIT"/>
    <property type="match status" value="1"/>
</dbReference>
<dbReference type="NCBIfam" id="NF038196">
    <property type="entry name" value="ferrodoxin_EFR1"/>
    <property type="match status" value="1"/>
</dbReference>
<evidence type="ECO:0000313" key="7">
    <source>
        <dbReference type="EMBL" id="CUN71926.1"/>
    </source>
</evidence>
<keyword evidence="1" id="KW-0004">4Fe-4S</keyword>
<dbReference type="PANTHER" id="PTHR43687:SF1">
    <property type="entry name" value="FERREDOXIN III"/>
    <property type="match status" value="1"/>
</dbReference>
<dbReference type="InterPro" id="IPR017896">
    <property type="entry name" value="4Fe4S_Fe-S-bd"/>
</dbReference>
<reference evidence="7 8" key="1">
    <citation type="submission" date="2015-09" db="EMBL/GenBank/DDBJ databases">
        <authorList>
            <consortium name="Pathogen Informatics"/>
        </authorList>
    </citation>
    <scope>NUCLEOTIDE SEQUENCE [LARGE SCALE GENOMIC DNA]</scope>
    <source>
        <strain evidence="7 8">2789STDY5834876</strain>
    </source>
</reference>
<dbReference type="EMBL" id="CYZU01000002">
    <property type="protein sequence ID" value="CUN71926.1"/>
    <property type="molecule type" value="Genomic_DNA"/>
</dbReference>
<dbReference type="InterPro" id="IPR008254">
    <property type="entry name" value="Flavodoxin/NO_synth"/>
</dbReference>
<sequence length="260" mass="29291">MKMNELKLVYFSPTGTTRKVIMEVARNIDLKSVSFDLTIHKEKRAPLQFKKDDFVLFGIPVYSGRVPKTFLEYFDGLSGDNTPAALVATYGCREYEDALLELKTEVENRGFKVIGAAAFPTEHSIVRSAGLGRPNKADMKIIADYGIQLNRRIKKEESFDQFNIQVPGNTPYRKYRRAPLCPKVDVNRCTECGACAKSCPAGAISAESPKKINKKKCITCHKCIRICKQKARYLGNLKTKMAFKKMNKICQNDKAADVFL</sequence>
<dbReference type="Pfam" id="PF13187">
    <property type="entry name" value="Fer4_9"/>
    <property type="match status" value="1"/>
</dbReference>
<dbReference type="GO" id="GO:0016651">
    <property type="term" value="F:oxidoreductase activity, acting on NAD(P)H"/>
    <property type="evidence" value="ECO:0007669"/>
    <property type="project" value="UniProtKB-ARBA"/>
</dbReference>
<dbReference type="PROSITE" id="PS51379">
    <property type="entry name" value="4FE4S_FER_2"/>
    <property type="match status" value="2"/>
</dbReference>
<evidence type="ECO:0000259" key="5">
    <source>
        <dbReference type="PROSITE" id="PS50902"/>
    </source>
</evidence>
<dbReference type="RefSeq" id="WP_055150336.1">
    <property type="nucleotide sequence ID" value="NZ_CYZU01000002.1"/>
</dbReference>
<dbReference type="AlphaFoldDB" id="A0A173Z8W2"/>
<dbReference type="InterPro" id="IPR047964">
    <property type="entry name" value="EFR1-like"/>
</dbReference>
<evidence type="ECO:0000256" key="4">
    <source>
        <dbReference type="ARBA" id="ARBA00023014"/>
    </source>
</evidence>
<feature type="domain" description="4Fe-4S ferredoxin-type" evidence="6">
    <location>
        <begin position="180"/>
        <end position="209"/>
    </location>
</feature>
<evidence type="ECO:0000256" key="3">
    <source>
        <dbReference type="ARBA" id="ARBA00023004"/>
    </source>
</evidence>
<protein>
    <submittedName>
        <fullName evidence="7">Uncharacterized Fe-S center protein</fullName>
    </submittedName>
</protein>
<dbReference type="OrthoDB" id="9813995at2"/>
<dbReference type="STRING" id="39482.ERS852491_00332"/>
<dbReference type="Gene3D" id="3.30.70.20">
    <property type="match status" value="1"/>
</dbReference>
<dbReference type="InterPro" id="IPR029039">
    <property type="entry name" value="Flavoprotein-like_sf"/>
</dbReference>
<evidence type="ECO:0000259" key="6">
    <source>
        <dbReference type="PROSITE" id="PS51379"/>
    </source>
</evidence>